<dbReference type="Gene3D" id="3.80.10.10">
    <property type="entry name" value="Ribonuclease Inhibitor"/>
    <property type="match status" value="1"/>
</dbReference>
<proteinExistence type="predicted"/>
<dbReference type="InterPro" id="IPR032675">
    <property type="entry name" value="LRR_dom_sf"/>
</dbReference>
<dbReference type="SUPFAM" id="SSF52047">
    <property type="entry name" value="RNI-like"/>
    <property type="match status" value="1"/>
</dbReference>
<name>V6LJJ9_9EUKA</name>
<dbReference type="EMBL" id="KI546130">
    <property type="protein sequence ID" value="EST43891.1"/>
    <property type="molecule type" value="Genomic_DNA"/>
</dbReference>
<dbReference type="Proteomes" id="UP000018208">
    <property type="component" value="Unassembled WGS sequence"/>
</dbReference>
<dbReference type="VEuPathDB" id="GiardiaDB:SS50377_21109"/>
<evidence type="ECO:0008006" key="4">
    <source>
        <dbReference type="Google" id="ProtNLM"/>
    </source>
</evidence>
<evidence type="ECO:0000313" key="2">
    <source>
        <dbReference type="EMBL" id="KAH0577755.1"/>
    </source>
</evidence>
<sequence>MQIDWSSQSLTTVELASRLDAVISSQQNVSSLNLNNNQIDDMSPLYVAFVDPAFRNLKILNMSQNLITDVYLTDLPLLITCDFSHNEHLKEPIFVNLKSLKSIDLRSTAITNQFFIQLTSQDVKLRHLRIGGKVSDEGLELAIQKNKLFFENLLTLDLKSSLCHHYTTIQSVQQLLGVRQVKNLPQRLPSVNSSRLSSNSSNRSKSTFSTIELYKQLVVNNTKSIIKKSPAQILIQALLGPNQVMQQFFSGLCELQNGTGVCAVVLAGVKAQPDIEDQLSMGFVRKIGTLFCKDLKLSHIGCEERVRVVCEIMERKIDLQNELVKNDVSTLGNMKNMQGDLLIHGKVFK</sequence>
<dbReference type="OrthoDB" id="1081807at2759"/>
<reference evidence="1 2" key="1">
    <citation type="journal article" date="2014" name="PLoS Genet.">
        <title>The Genome of Spironucleus salmonicida Highlights a Fish Pathogen Adapted to Fluctuating Environments.</title>
        <authorList>
            <person name="Xu F."/>
            <person name="Jerlstrom-Hultqvist J."/>
            <person name="Einarsson E."/>
            <person name="Astvaldsson A."/>
            <person name="Svard S.G."/>
            <person name="Andersson J.O."/>
        </authorList>
    </citation>
    <scope>NUCLEOTIDE SEQUENCE</scope>
    <source>
        <strain evidence="2">ATCC 50377</strain>
    </source>
</reference>
<reference evidence="2" key="2">
    <citation type="submission" date="2020-12" db="EMBL/GenBank/DDBJ databases">
        <title>New Spironucleus salmonicida genome in near-complete chromosomes.</title>
        <authorList>
            <person name="Xu F."/>
            <person name="Kurt Z."/>
            <person name="Jimenez-Gonzalez A."/>
            <person name="Astvaldsson A."/>
            <person name="Andersson J.O."/>
            <person name="Svard S.G."/>
        </authorList>
    </citation>
    <scope>NUCLEOTIDE SEQUENCE</scope>
    <source>
        <strain evidence="2">ATCC 50377</strain>
    </source>
</reference>
<protein>
    <recommendedName>
        <fullName evidence="4">Leucine rich repeat-containing protein</fullName>
    </recommendedName>
</protein>
<evidence type="ECO:0000313" key="3">
    <source>
        <dbReference type="Proteomes" id="UP000018208"/>
    </source>
</evidence>
<accession>V6LJJ9</accession>
<evidence type="ECO:0000313" key="1">
    <source>
        <dbReference type="EMBL" id="EST43891.1"/>
    </source>
</evidence>
<dbReference type="EMBL" id="AUWU02000001">
    <property type="protein sequence ID" value="KAH0577755.1"/>
    <property type="molecule type" value="Genomic_DNA"/>
</dbReference>
<gene>
    <name evidence="1" type="ORF">SS50377_16191</name>
    <name evidence="2" type="ORF">SS50377_21109</name>
</gene>
<organism evidence="1">
    <name type="scientific">Spironucleus salmonicida</name>
    <dbReference type="NCBI Taxonomy" id="348837"/>
    <lineage>
        <taxon>Eukaryota</taxon>
        <taxon>Metamonada</taxon>
        <taxon>Diplomonadida</taxon>
        <taxon>Hexamitidae</taxon>
        <taxon>Hexamitinae</taxon>
        <taxon>Spironucleus</taxon>
    </lineage>
</organism>
<dbReference type="AlphaFoldDB" id="V6LJJ9"/>
<keyword evidence="3" id="KW-1185">Reference proteome</keyword>